<name>A0AAN6SWR4_9PEZI</name>
<keyword evidence="3" id="KW-1185">Reference proteome</keyword>
<feature type="compositionally biased region" description="Basic and acidic residues" evidence="1">
    <location>
        <begin position="60"/>
        <end position="75"/>
    </location>
</feature>
<dbReference type="EMBL" id="MU863845">
    <property type="protein sequence ID" value="KAK4095669.1"/>
    <property type="molecule type" value="Genomic_DNA"/>
</dbReference>
<evidence type="ECO:0000313" key="3">
    <source>
        <dbReference type="Proteomes" id="UP001305647"/>
    </source>
</evidence>
<dbReference type="AlphaFoldDB" id="A0AAN6SWR4"/>
<evidence type="ECO:0000256" key="1">
    <source>
        <dbReference type="SAM" id="MobiDB-lite"/>
    </source>
</evidence>
<feature type="compositionally biased region" description="Polar residues" evidence="1">
    <location>
        <begin position="29"/>
        <end position="52"/>
    </location>
</feature>
<proteinExistence type="predicted"/>
<reference evidence="2" key="1">
    <citation type="journal article" date="2023" name="Mol. Phylogenet. Evol.">
        <title>Genome-scale phylogeny and comparative genomics of the fungal order Sordariales.</title>
        <authorList>
            <person name="Hensen N."/>
            <person name="Bonometti L."/>
            <person name="Westerberg I."/>
            <person name="Brannstrom I.O."/>
            <person name="Guillou S."/>
            <person name="Cros-Aarteil S."/>
            <person name="Calhoun S."/>
            <person name="Haridas S."/>
            <person name="Kuo A."/>
            <person name="Mondo S."/>
            <person name="Pangilinan J."/>
            <person name="Riley R."/>
            <person name="LaButti K."/>
            <person name="Andreopoulos B."/>
            <person name="Lipzen A."/>
            <person name="Chen C."/>
            <person name="Yan M."/>
            <person name="Daum C."/>
            <person name="Ng V."/>
            <person name="Clum A."/>
            <person name="Steindorff A."/>
            <person name="Ohm R.A."/>
            <person name="Martin F."/>
            <person name="Silar P."/>
            <person name="Natvig D.O."/>
            <person name="Lalanne C."/>
            <person name="Gautier V."/>
            <person name="Ament-Velasquez S.L."/>
            <person name="Kruys A."/>
            <person name="Hutchinson M.I."/>
            <person name="Powell A.J."/>
            <person name="Barry K."/>
            <person name="Miller A.N."/>
            <person name="Grigoriev I.V."/>
            <person name="Debuchy R."/>
            <person name="Gladieux P."/>
            <person name="Hiltunen Thoren M."/>
            <person name="Johannesson H."/>
        </authorList>
    </citation>
    <scope>NUCLEOTIDE SEQUENCE</scope>
    <source>
        <strain evidence="2">CBS 757.83</strain>
    </source>
</reference>
<evidence type="ECO:0000313" key="2">
    <source>
        <dbReference type="EMBL" id="KAK4095669.1"/>
    </source>
</evidence>
<organism evidence="2 3">
    <name type="scientific">Parathielavia hyrcaniae</name>
    <dbReference type="NCBI Taxonomy" id="113614"/>
    <lineage>
        <taxon>Eukaryota</taxon>
        <taxon>Fungi</taxon>
        <taxon>Dikarya</taxon>
        <taxon>Ascomycota</taxon>
        <taxon>Pezizomycotina</taxon>
        <taxon>Sordariomycetes</taxon>
        <taxon>Sordariomycetidae</taxon>
        <taxon>Sordariales</taxon>
        <taxon>Chaetomiaceae</taxon>
        <taxon>Parathielavia</taxon>
    </lineage>
</organism>
<comment type="caution">
    <text evidence="2">The sequence shown here is derived from an EMBL/GenBank/DDBJ whole genome shotgun (WGS) entry which is preliminary data.</text>
</comment>
<accession>A0AAN6SWR4</accession>
<dbReference type="Proteomes" id="UP001305647">
    <property type="component" value="Unassembled WGS sequence"/>
</dbReference>
<sequence>MFSSRKGPLLIAGGLFSGLLYFTYGAKQQPRTTATTPSGSQARVSQTLQSAAGTGGEGAHASRDREEMRLFDPKDTGLASRDPSAASKRNPQKVRDDLGGDQNNPAGGGQGKHIGDRGPESGDLPYKRMGSQARTVEEGRDKM</sequence>
<reference evidence="2" key="2">
    <citation type="submission" date="2023-05" db="EMBL/GenBank/DDBJ databases">
        <authorList>
            <consortium name="Lawrence Berkeley National Laboratory"/>
            <person name="Steindorff A."/>
            <person name="Hensen N."/>
            <person name="Bonometti L."/>
            <person name="Westerberg I."/>
            <person name="Brannstrom I.O."/>
            <person name="Guillou S."/>
            <person name="Cros-Aarteil S."/>
            <person name="Calhoun S."/>
            <person name="Haridas S."/>
            <person name="Kuo A."/>
            <person name="Mondo S."/>
            <person name="Pangilinan J."/>
            <person name="Riley R."/>
            <person name="Labutti K."/>
            <person name="Andreopoulos B."/>
            <person name="Lipzen A."/>
            <person name="Chen C."/>
            <person name="Yanf M."/>
            <person name="Daum C."/>
            <person name="Ng V."/>
            <person name="Clum A."/>
            <person name="Ohm R."/>
            <person name="Martin F."/>
            <person name="Silar P."/>
            <person name="Natvig D."/>
            <person name="Lalanne C."/>
            <person name="Gautier V."/>
            <person name="Ament-Velasquez S.L."/>
            <person name="Kruys A."/>
            <person name="Hutchinson M.I."/>
            <person name="Powell A.J."/>
            <person name="Barry K."/>
            <person name="Miller A.N."/>
            <person name="Grigoriev I.V."/>
            <person name="Debuchy R."/>
            <person name="Gladieux P."/>
            <person name="Thoren M.H."/>
            <person name="Johannesson H."/>
        </authorList>
    </citation>
    <scope>NUCLEOTIDE SEQUENCE</scope>
    <source>
        <strain evidence="2">CBS 757.83</strain>
    </source>
</reference>
<gene>
    <name evidence="2" type="ORF">N658DRAFT_502483</name>
</gene>
<feature type="region of interest" description="Disordered" evidence="1">
    <location>
        <begin position="29"/>
        <end position="143"/>
    </location>
</feature>
<protein>
    <submittedName>
        <fullName evidence="2">Uncharacterized protein</fullName>
    </submittedName>
</protein>